<evidence type="ECO:0000313" key="4">
    <source>
        <dbReference type="EMBL" id="RIA92321.1"/>
    </source>
</evidence>
<feature type="region of interest" description="Disordered" evidence="2">
    <location>
        <begin position="275"/>
        <end position="349"/>
    </location>
</feature>
<feature type="region of interest" description="Disordered" evidence="2">
    <location>
        <begin position="414"/>
        <end position="446"/>
    </location>
</feature>
<dbReference type="STRING" id="658196.A0A397TBF1"/>
<keyword evidence="1" id="KW-0175">Coiled coil</keyword>
<dbReference type="EMBL" id="QKYT01001553">
    <property type="protein sequence ID" value="RIA79110.1"/>
    <property type="molecule type" value="Genomic_DNA"/>
</dbReference>
<evidence type="ECO:0000256" key="2">
    <source>
        <dbReference type="SAM" id="MobiDB-lite"/>
    </source>
</evidence>
<evidence type="ECO:0000313" key="5">
    <source>
        <dbReference type="Proteomes" id="UP000265703"/>
    </source>
</evidence>
<feature type="compositionally biased region" description="Basic and acidic residues" evidence="2">
    <location>
        <begin position="329"/>
        <end position="346"/>
    </location>
</feature>
<feature type="compositionally biased region" description="Low complexity" evidence="2">
    <location>
        <begin position="433"/>
        <end position="446"/>
    </location>
</feature>
<proteinExistence type="predicted"/>
<dbReference type="AlphaFoldDB" id="A0A397TBF1"/>
<reference evidence="4 5" key="1">
    <citation type="submission" date="2018-06" db="EMBL/GenBank/DDBJ databases">
        <title>Comparative genomics reveals the genomic features of Rhizophagus irregularis, R. cerebriforme, R. diaphanum and Gigaspora rosea, and their symbiotic lifestyle signature.</title>
        <authorList>
            <person name="Morin E."/>
            <person name="San Clemente H."/>
            <person name="Chen E.C.H."/>
            <person name="De La Providencia I."/>
            <person name="Hainaut M."/>
            <person name="Kuo A."/>
            <person name="Kohler A."/>
            <person name="Murat C."/>
            <person name="Tang N."/>
            <person name="Roy S."/>
            <person name="Loubradou J."/>
            <person name="Henrissat B."/>
            <person name="Grigoriev I.V."/>
            <person name="Corradi N."/>
            <person name="Roux C."/>
            <person name="Martin F.M."/>
        </authorList>
    </citation>
    <scope>NUCLEOTIDE SEQUENCE [LARGE SCALE GENOMIC DNA]</scope>
    <source>
        <strain evidence="4 5">DAOM 227022</strain>
    </source>
</reference>
<feature type="compositionally biased region" description="Low complexity" evidence="2">
    <location>
        <begin position="275"/>
        <end position="292"/>
    </location>
</feature>
<dbReference type="EMBL" id="QKYT01000130">
    <property type="protein sequence ID" value="RIA92321.1"/>
    <property type="molecule type" value="Genomic_DNA"/>
</dbReference>
<sequence length="580" mass="66522">MESDTFNGRTALLPSDTLFTLLEKQAKEFETFGKRMSLDVQNSYKIFIQQHELTKTSELDIILGKQQGQLESQSHLIDSLRSRIEELESDSIKKNHEIKRLKNEILDFKKEIKLLFGLENSPQTFDHNNFKKGNSLFEGNDSDEFEFIHSDVKYSDSKQIIEGLTAAADNFRNDIINNNDNNIEQQNLSATAENIWSNERLIAENNQSNEIDIKNERLIFRNIQPKVVYGVNDVLPIPPKDQIAEKKSAIVENKKTSIFGSVLFDEYFYNHSTFTSHGESSSSVKSSSSNNKYNPDERRAVETADHDKRKSSSSSTASSVVSKGQIKNSDFKEESTEESLSDHQLEEELEEDIKYNPSQRSFQDSNNNNNNLNQKLRNLLLDLKATELGLNNNNNNNSLHDGLNYVTQTSASKQNDKITCLPPISVNPRSSASTSSLQNKSNQQKSPTVIEQIQAEVQYTIARFQEQNARIKQKTFNYLLNQFTLDGLIKYQETNYYNALARDPKRSIKLMVKTALRSELCNKDKRVTQPIEEYVKRKIIPSLPSGIRSYTEYEKTSYFVKLSDEKKKRIRKIITVEPKN</sequence>
<feature type="compositionally biased region" description="Low complexity" evidence="2">
    <location>
        <begin position="312"/>
        <end position="322"/>
    </location>
</feature>
<feature type="compositionally biased region" description="Basic and acidic residues" evidence="2">
    <location>
        <begin position="294"/>
        <end position="310"/>
    </location>
</feature>
<feature type="coiled-coil region" evidence="1">
    <location>
        <begin position="70"/>
        <end position="104"/>
    </location>
</feature>
<organism evidence="4 5">
    <name type="scientific">Glomus cerebriforme</name>
    <dbReference type="NCBI Taxonomy" id="658196"/>
    <lineage>
        <taxon>Eukaryota</taxon>
        <taxon>Fungi</taxon>
        <taxon>Fungi incertae sedis</taxon>
        <taxon>Mucoromycota</taxon>
        <taxon>Glomeromycotina</taxon>
        <taxon>Glomeromycetes</taxon>
        <taxon>Glomerales</taxon>
        <taxon>Glomeraceae</taxon>
        <taxon>Glomus</taxon>
    </lineage>
</organism>
<evidence type="ECO:0000313" key="3">
    <source>
        <dbReference type="EMBL" id="RIA79110.1"/>
    </source>
</evidence>
<evidence type="ECO:0000256" key="1">
    <source>
        <dbReference type="SAM" id="Coils"/>
    </source>
</evidence>
<keyword evidence="5" id="KW-1185">Reference proteome</keyword>
<accession>A0A397TBF1</accession>
<name>A0A397TBF1_9GLOM</name>
<protein>
    <submittedName>
        <fullName evidence="4">Uncharacterized protein</fullName>
    </submittedName>
</protein>
<dbReference type="OrthoDB" id="2376432at2759"/>
<gene>
    <name evidence="4" type="ORF">C1645_765540</name>
    <name evidence="3" type="ORF">C1645_794856</name>
</gene>
<dbReference type="Proteomes" id="UP000265703">
    <property type="component" value="Unassembled WGS sequence"/>
</dbReference>
<comment type="caution">
    <text evidence="4">The sequence shown here is derived from an EMBL/GenBank/DDBJ whole genome shotgun (WGS) entry which is preliminary data.</text>
</comment>